<reference evidence="2" key="1">
    <citation type="submission" date="2016-08" db="EMBL/GenBank/DDBJ databases">
        <authorList>
            <person name="Varghese N."/>
            <person name="Submissions Spin"/>
        </authorList>
    </citation>
    <scope>NUCLEOTIDE SEQUENCE [LARGE SCALE GENOMIC DNA]</scope>
    <source>
        <strain evidence="2">R-53094</strain>
    </source>
</reference>
<dbReference type="RefSeq" id="WP_137604572.1">
    <property type="nucleotide sequence ID" value="NZ_BJEE01000010.1"/>
</dbReference>
<dbReference type="AlphaFoldDB" id="A0A1C4C3Z1"/>
<evidence type="ECO:0000313" key="2">
    <source>
        <dbReference type="Proteomes" id="UP000199268"/>
    </source>
</evidence>
<evidence type="ECO:0000313" key="1">
    <source>
        <dbReference type="EMBL" id="SCC13805.1"/>
    </source>
</evidence>
<protein>
    <submittedName>
        <fullName evidence="1">Uncharacterized protein</fullName>
    </submittedName>
</protein>
<gene>
    <name evidence="1" type="ORF">GA0061074_1216</name>
</gene>
<dbReference type="EMBL" id="FMAO01000021">
    <property type="protein sequence ID" value="SCC13805.1"/>
    <property type="molecule type" value="Genomic_DNA"/>
</dbReference>
<dbReference type="Proteomes" id="UP000199268">
    <property type="component" value="Unassembled WGS sequence"/>
</dbReference>
<sequence length="128" mass="14635">MVDTNKLNEIDYNIQLTYQAIESVFLTTEVPDLKGPFTVNIWNENTYSFLITSLLNLIREYNGLLDILTVNHLNPFSNINLKHLSFGDNGSDLNELISQYKKTLDKLNNGLEKVKVILKLNGLMEDSQ</sequence>
<accession>A0A1C4C3Z1</accession>
<dbReference type="STRING" id="1505725.GA0061074_1216"/>
<keyword evidence="2" id="KW-1185">Reference proteome</keyword>
<name>A0A1C4C3Z1_9LACO</name>
<dbReference type="OrthoDB" id="9953629at2"/>
<proteinExistence type="predicted"/>
<organism evidence="1 2">
    <name type="scientific">Weissella bombi</name>
    <dbReference type="NCBI Taxonomy" id="1505725"/>
    <lineage>
        <taxon>Bacteria</taxon>
        <taxon>Bacillati</taxon>
        <taxon>Bacillota</taxon>
        <taxon>Bacilli</taxon>
        <taxon>Lactobacillales</taxon>
        <taxon>Lactobacillaceae</taxon>
        <taxon>Weissella</taxon>
    </lineage>
</organism>